<dbReference type="Gene3D" id="2.120.10.30">
    <property type="entry name" value="TolB, C-terminal domain"/>
    <property type="match status" value="1"/>
</dbReference>
<protein>
    <recommendedName>
        <fullName evidence="7">Arylesterase</fullName>
    </recommendedName>
</protein>
<dbReference type="SUPFAM" id="SSF63829">
    <property type="entry name" value="Calcium-dependent phosphotriesterase"/>
    <property type="match status" value="1"/>
</dbReference>
<dbReference type="InterPro" id="IPR051288">
    <property type="entry name" value="Serum_paraoxonase/arylesterase"/>
</dbReference>
<evidence type="ECO:0000313" key="5">
    <source>
        <dbReference type="EMBL" id="MFC3879477.1"/>
    </source>
</evidence>
<evidence type="ECO:0000313" key="6">
    <source>
        <dbReference type="Proteomes" id="UP001595805"/>
    </source>
</evidence>
<keyword evidence="2" id="KW-0378">Hydrolase</keyword>
<proteinExistence type="inferred from homology"/>
<dbReference type="PANTHER" id="PTHR11799:SF12">
    <property type="entry name" value="PARAOXONASE-RELATED"/>
    <property type="match status" value="1"/>
</dbReference>
<name>A0ABV8ARN0_9BACT</name>
<dbReference type="EMBL" id="JBHRZS010000006">
    <property type="protein sequence ID" value="MFC3879477.1"/>
    <property type="molecule type" value="Genomic_DNA"/>
</dbReference>
<evidence type="ECO:0000256" key="3">
    <source>
        <dbReference type="ARBA" id="ARBA00023157"/>
    </source>
</evidence>
<evidence type="ECO:0000256" key="4">
    <source>
        <dbReference type="ARBA" id="ARBA00023180"/>
    </source>
</evidence>
<reference evidence="6" key="1">
    <citation type="journal article" date="2019" name="Int. J. Syst. Evol. Microbiol.">
        <title>The Global Catalogue of Microorganisms (GCM) 10K type strain sequencing project: providing services to taxonomists for standard genome sequencing and annotation.</title>
        <authorList>
            <consortium name="The Broad Institute Genomics Platform"/>
            <consortium name="The Broad Institute Genome Sequencing Center for Infectious Disease"/>
            <person name="Wu L."/>
            <person name="Ma J."/>
        </authorList>
    </citation>
    <scope>NUCLEOTIDE SEQUENCE [LARGE SCALE GENOMIC DNA]</scope>
    <source>
        <strain evidence="6">CCUG 60523</strain>
    </source>
</reference>
<dbReference type="Proteomes" id="UP001595805">
    <property type="component" value="Unassembled WGS sequence"/>
</dbReference>
<keyword evidence="6" id="KW-1185">Reference proteome</keyword>
<evidence type="ECO:0000256" key="1">
    <source>
        <dbReference type="ARBA" id="ARBA00008595"/>
    </source>
</evidence>
<keyword evidence="4" id="KW-0325">Glycoprotein</keyword>
<comment type="caution">
    <text evidence="5">The sequence shown here is derived from an EMBL/GenBank/DDBJ whole genome shotgun (WGS) entry which is preliminary data.</text>
</comment>
<dbReference type="PANTHER" id="PTHR11799">
    <property type="entry name" value="PARAOXONASE"/>
    <property type="match status" value="1"/>
</dbReference>
<dbReference type="InterPro" id="IPR011042">
    <property type="entry name" value="6-blade_b-propeller_TolB-like"/>
</dbReference>
<accession>A0ABV8ARN0</accession>
<dbReference type="PRINTS" id="PR01785">
    <property type="entry name" value="PARAOXONASE"/>
</dbReference>
<sequence>MKKFLLVLLLLLIALVAFVLYIFNSTGFFREVVQKNDFGVIHGQIDLPGVEDIALARVDSLLILSVDDRATRREGKSGPTGIYLVELRNPAFEPVDLTQDLDFPFFPHGISLYQTDSAAYSLAVINHVDGEHSVEIFHLRGKSLTHQKTIRDENFISPNDLVLVSPDQFYYSNDHGYRSGIGVFAENYLGLKASNVGFFDGEKVEIKAEGIGYANGIQFDLTNKTLYVAAVRSFSVLVYSVDENWNLNLDEELDAGTGVDNIELDDAGTLWIGAHPNLLRFASYAAGKEETAPSEVLKISYENGQSKIESVYTDTGEKVSGSSVAVPWGDYLFIGNVMDSKVLILKK</sequence>
<dbReference type="InterPro" id="IPR002640">
    <property type="entry name" value="Arylesterase"/>
</dbReference>
<evidence type="ECO:0008006" key="7">
    <source>
        <dbReference type="Google" id="ProtNLM"/>
    </source>
</evidence>
<keyword evidence="3" id="KW-1015">Disulfide bond</keyword>
<evidence type="ECO:0000256" key="2">
    <source>
        <dbReference type="ARBA" id="ARBA00022801"/>
    </source>
</evidence>
<dbReference type="Pfam" id="PF01731">
    <property type="entry name" value="Arylesterase"/>
    <property type="match status" value="1"/>
</dbReference>
<comment type="similarity">
    <text evidence="1">Belongs to the paraoxonase family.</text>
</comment>
<dbReference type="RefSeq" id="WP_377903938.1">
    <property type="nucleotide sequence ID" value="NZ_JBHRZS010000006.1"/>
</dbReference>
<organism evidence="5 6">
    <name type="scientific">Algoriphagus namhaensis</name>
    <dbReference type="NCBI Taxonomy" id="915353"/>
    <lineage>
        <taxon>Bacteria</taxon>
        <taxon>Pseudomonadati</taxon>
        <taxon>Bacteroidota</taxon>
        <taxon>Cytophagia</taxon>
        <taxon>Cytophagales</taxon>
        <taxon>Cyclobacteriaceae</taxon>
        <taxon>Algoriphagus</taxon>
    </lineage>
</organism>
<gene>
    <name evidence="5" type="ORF">ACFOSV_04795</name>
</gene>